<gene>
    <name evidence="6" type="ORF">TrVE_jg13025</name>
</gene>
<dbReference type="PRINTS" id="PR00094">
    <property type="entry name" value="ADENYLTKNASE"/>
</dbReference>
<evidence type="ECO:0000313" key="7">
    <source>
        <dbReference type="Proteomes" id="UP001165160"/>
    </source>
</evidence>
<dbReference type="NCBIfam" id="TIGR01351">
    <property type="entry name" value="adk"/>
    <property type="match status" value="1"/>
</dbReference>
<protein>
    <recommendedName>
        <fullName evidence="5">Adenylate kinase active site lid domain-containing protein</fullName>
    </recommendedName>
</protein>
<dbReference type="InterPro" id="IPR006259">
    <property type="entry name" value="Adenyl_kin_sub"/>
</dbReference>
<dbReference type="EMBL" id="BRXX01000265">
    <property type="protein sequence ID" value="GMI01334.1"/>
    <property type="molecule type" value="Genomic_DNA"/>
</dbReference>
<comment type="similarity">
    <text evidence="4">Belongs to the adenylate kinase family.</text>
</comment>
<dbReference type="InterPro" id="IPR000850">
    <property type="entry name" value="Adenylat/UMP-CMP_kin"/>
</dbReference>
<evidence type="ECO:0000256" key="1">
    <source>
        <dbReference type="ARBA" id="ARBA00022679"/>
    </source>
</evidence>
<dbReference type="Pfam" id="PF05191">
    <property type="entry name" value="ADK_lid"/>
    <property type="match status" value="1"/>
</dbReference>
<dbReference type="PROSITE" id="PS00113">
    <property type="entry name" value="ADENYLATE_KINASE"/>
    <property type="match status" value="1"/>
</dbReference>
<dbReference type="PANTHER" id="PTHR23359">
    <property type="entry name" value="NUCLEOTIDE KINASE"/>
    <property type="match status" value="1"/>
</dbReference>
<keyword evidence="3 4" id="KW-0418">Kinase</keyword>
<dbReference type="InterPro" id="IPR033690">
    <property type="entry name" value="Adenylat_kinase_CS"/>
</dbReference>
<feature type="domain" description="Adenylate kinase active site lid" evidence="5">
    <location>
        <begin position="143"/>
        <end position="178"/>
    </location>
</feature>
<dbReference type="HAMAP" id="MF_00235">
    <property type="entry name" value="Adenylate_kinase_Adk"/>
    <property type="match status" value="1"/>
</dbReference>
<dbReference type="InterPro" id="IPR027417">
    <property type="entry name" value="P-loop_NTPase"/>
</dbReference>
<evidence type="ECO:0000313" key="6">
    <source>
        <dbReference type="EMBL" id="GMI01334.1"/>
    </source>
</evidence>
<dbReference type="InterPro" id="IPR007862">
    <property type="entry name" value="Adenylate_kinase_lid-dom"/>
</dbReference>
<dbReference type="AlphaFoldDB" id="A0A9W7CAW0"/>
<comment type="caution">
    <text evidence="6">The sequence shown here is derived from an EMBL/GenBank/DDBJ whole genome shotgun (WGS) entry which is preliminary data.</text>
</comment>
<organism evidence="6 7">
    <name type="scientific">Triparma verrucosa</name>
    <dbReference type="NCBI Taxonomy" id="1606542"/>
    <lineage>
        <taxon>Eukaryota</taxon>
        <taxon>Sar</taxon>
        <taxon>Stramenopiles</taxon>
        <taxon>Ochrophyta</taxon>
        <taxon>Bolidophyceae</taxon>
        <taxon>Parmales</taxon>
        <taxon>Triparmaceae</taxon>
        <taxon>Triparma</taxon>
    </lineage>
</organism>
<dbReference type="FunFam" id="3.40.50.300:FF:000106">
    <property type="entry name" value="Adenylate kinase mitochondrial"/>
    <property type="match status" value="1"/>
</dbReference>
<proteinExistence type="inferred from homology"/>
<evidence type="ECO:0000259" key="5">
    <source>
        <dbReference type="Pfam" id="PF05191"/>
    </source>
</evidence>
<evidence type="ECO:0000256" key="2">
    <source>
        <dbReference type="ARBA" id="ARBA00022741"/>
    </source>
</evidence>
<dbReference type="Gene3D" id="3.40.50.300">
    <property type="entry name" value="P-loop containing nucleotide triphosphate hydrolases"/>
    <property type="match status" value="1"/>
</dbReference>
<accession>A0A9W7CAW0</accession>
<dbReference type="Proteomes" id="UP001165160">
    <property type="component" value="Unassembled WGS sequence"/>
</dbReference>
<dbReference type="Pfam" id="PF00406">
    <property type="entry name" value="ADK"/>
    <property type="match status" value="1"/>
</dbReference>
<name>A0A9W7CAW0_9STRA</name>
<dbReference type="GO" id="GO:0004017">
    <property type="term" value="F:AMP kinase activity"/>
    <property type="evidence" value="ECO:0007669"/>
    <property type="project" value="InterPro"/>
</dbReference>
<keyword evidence="1 4" id="KW-0808">Transferase</keyword>
<dbReference type="CDD" id="cd01428">
    <property type="entry name" value="ADK"/>
    <property type="match status" value="1"/>
</dbReference>
<keyword evidence="2" id="KW-0547">Nucleotide-binding</keyword>
<evidence type="ECO:0000256" key="3">
    <source>
        <dbReference type="ARBA" id="ARBA00022777"/>
    </source>
</evidence>
<dbReference type="SUPFAM" id="SSF52540">
    <property type="entry name" value="P-loop containing nucleoside triphosphate hydrolases"/>
    <property type="match status" value="1"/>
</dbReference>
<reference evidence="7" key="1">
    <citation type="journal article" date="2023" name="Commun. Biol.">
        <title>Genome analysis of Parmales, the sister group of diatoms, reveals the evolutionary specialization of diatoms from phago-mixotrophs to photoautotrophs.</title>
        <authorList>
            <person name="Ban H."/>
            <person name="Sato S."/>
            <person name="Yoshikawa S."/>
            <person name="Yamada K."/>
            <person name="Nakamura Y."/>
            <person name="Ichinomiya M."/>
            <person name="Sato N."/>
            <person name="Blanc-Mathieu R."/>
            <person name="Endo H."/>
            <person name="Kuwata A."/>
            <person name="Ogata H."/>
        </authorList>
    </citation>
    <scope>NUCLEOTIDE SEQUENCE [LARGE SCALE GENOMIC DNA]</scope>
    <source>
        <strain evidence="7">NIES 3699</strain>
    </source>
</reference>
<dbReference type="GO" id="GO:0005524">
    <property type="term" value="F:ATP binding"/>
    <property type="evidence" value="ECO:0007669"/>
    <property type="project" value="InterPro"/>
</dbReference>
<evidence type="ECO:0000256" key="4">
    <source>
        <dbReference type="RuleBase" id="RU003330"/>
    </source>
</evidence>
<sequence>MFNRLPALARSLVSSHQQRNATYLILGKPGGGKGTISKKILKTFPSFLHLSTGDLLRSEVNSNSPLGLKAKGIMSSGGLLPDSIILDLVSSTIEKSGEPKNLLLDGFPRTLPQAESLDKMLKVDHVISLSIPDSTIVSRTSDRWLSPSINRVYSYSYDPPKVEGKCDETGEELIQREDDKPESVMKRLQTYREETEVLNEYYGGRVRVFEGETSDVIFEGVEEFIKEIGE</sequence>
<keyword evidence="7" id="KW-1185">Reference proteome</keyword>